<comment type="caution">
    <text evidence="1">The sequence shown here is derived from an EMBL/GenBank/DDBJ whole genome shotgun (WGS) entry which is preliminary data.</text>
</comment>
<dbReference type="Gene3D" id="1.10.10.10">
    <property type="entry name" value="Winged helix-like DNA-binding domain superfamily/Winged helix DNA-binding domain"/>
    <property type="match status" value="1"/>
</dbReference>
<dbReference type="AlphaFoldDB" id="A0A1R0Y9I6"/>
<evidence type="ECO:0000313" key="1">
    <source>
        <dbReference type="EMBL" id="OMD44030.1"/>
    </source>
</evidence>
<organism evidence="1 2">
    <name type="scientific">Paenibacillus odorifer</name>
    <dbReference type="NCBI Taxonomy" id="189426"/>
    <lineage>
        <taxon>Bacteria</taxon>
        <taxon>Bacillati</taxon>
        <taxon>Bacillota</taxon>
        <taxon>Bacilli</taxon>
        <taxon>Bacillales</taxon>
        <taxon>Paenibacillaceae</taxon>
        <taxon>Paenibacillus</taxon>
    </lineage>
</organism>
<dbReference type="InterPro" id="IPR009061">
    <property type="entry name" value="DNA-bd_dom_put_sf"/>
</dbReference>
<name>A0A1R0Y9I6_9BACL</name>
<proteinExistence type="predicted"/>
<dbReference type="Proteomes" id="UP000187439">
    <property type="component" value="Unassembled WGS sequence"/>
</dbReference>
<dbReference type="SUPFAM" id="SSF46955">
    <property type="entry name" value="Putative DNA-binding domain"/>
    <property type="match status" value="1"/>
</dbReference>
<accession>A0A1R0Y9I6</accession>
<dbReference type="EMBL" id="MPTC01000001">
    <property type="protein sequence ID" value="OMD44030.1"/>
    <property type="molecule type" value="Genomic_DNA"/>
</dbReference>
<dbReference type="InterPro" id="IPR036388">
    <property type="entry name" value="WH-like_DNA-bd_sf"/>
</dbReference>
<evidence type="ECO:0000313" key="2">
    <source>
        <dbReference type="Proteomes" id="UP000187439"/>
    </source>
</evidence>
<protein>
    <recommendedName>
        <fullName evidence="3">DNA-binding protein</fullName>
    </recommendedName>
</protein>
<sequence>MFSCSKKELAKKLGVTPRTIVNWSHLSNNSLPYHKRDIYKNKTVWEYVFYEDEVNRWLESRSNSHTKDQQNQRRDD</sequence>
<evidence type="ECO:0008006" key="3">
    <source>
        <dbReference type="Google" id="ProtNLM"/>
    </source>
</evidence>
<gene>
    <name evidence="1" type="ORF">BSK52_00320</name>
</gene>
<reference evidence="1 2" key="1">
    <citation type="submission" date="2016-10" db="EMBL/GenBank/DDBJ databases">
        <title>Paenibacillus species isolates.</title>
        <authorList>
            <person name="Beno S.M."/>
        </authorList>
    </citation>
    <scope>NUCLEOTIDE SEQUENCE [LARGE SCALE GENOMIC DNA]</scope>
    <source>
        <strain evidence="1 2">FSL H7-0710</strain>
    </source>
</reference>